<evidence type="ECO:0000256" key="1">
    <source>
        <dbReference type="SAM" id="MobiDB-lite"/>
    </source>
</evidence>
<name>A0ABP7FSL2_9MICO</name>
<comment type="caution">
    <text evidence="2">The sequence shown here is derived from an EMBL/GenBank/DDBJ whole genome shotgun (WGS) entry which is preliminary data.</text>
</comment>
<gene>
    <name evidence="2" type="ORF">GCM10022239_17950</name>
</gene>
<proteinExistence type="predicted"/>
<feature type="region of interest" description="Disordered" evidence="1">
    <location>
        <begin position="1"/>
        <end position="37"/>
    </location>
</feature>
<feature type="compositionally biased region" description="Basic and acidic residues" evidence="1">
    <location>
        <begin position="9"/>
        <end position="29"/>
    </location>
</feature>
<protein>
    <submittedName>
        <fullName evidence="2">Uncharacterized protein</fullName>
    </submittedName>
</protein>
<keyword evidence="3" id="KW-1185">Reference proteome</keyword>
<reference evidence="3" key="1">
    <citation type="journal article" date="2019" name="Int. J. Syst. Evol. Microbiol.">
        <title>The Global Catalogue of Microorganisms (GCM) 10K type strain sequencing project: providing services to taxonomists for standard genome sequencing and annotation.</title>
        <authorList>
            <consortium name="The Broad Institute Genomics Platform"/>
            <consortium name="The Broad Institute Genome Sequencing Center for Infectious Disease"/>
            <person name="Wu L."/>
            <person name="Ma J."/>
        </authorList>
    </citation>
    <scope>NUCLEOTIDE SEQUENCE [LARGE SCALE GENOMIC DNA]</scope>
    <source>
        <strain evidence="3">JCM 16949</strain>
    </source>
</reference>
<evidence type="ECO:0000313" key="2">
    <source>
        <dbReference type="EMBL" id="GAA3742870.1"/>
    </source>
</evidence>
<accession>A0ABP7FSL2</accession>
<dbReference type="EMBL" id="BAABAE010000003">
    <property type="protein sequence ID" value="GAA3742870.1"/>
    <property type="molecule type" value="Genomic_DNA"/>
</dbReference>
<dbReference type="Proteomes" id="UP001501004">
    <property type="component" value="Unassembled WGS sequence"/>
</dbReference>
<organism evidence="2 3">
    <name type="scientific">Leifsonella bigeumensis</name>
    <dbReference type="NCBI Taxonomy" id="433643"/>
    <lineage>
        <taxon>Bacteria</taxon>
        <taxon>Bacillati</taxon>
        <taxon>Actinomycetota</taxon>
        <taxon>Actinomycetes</taxon>
        <taxon>Micrococcales</taxon>
        <taxon>Microbacteriaceae</taxon>
        <taxon>Leifsonella</taxon>
    </lineage>
</organism>
<evidence type="ECO:0000313" key="3">
    <source>
        <dbReference type="Proteomes" id="UP001501004"/>
    </source>
</evidence>
<sequence length="131" mass="14364">MRRKAAPSPDRHTAPHGELPEEQRIEPRAENTAGLRHQHGRESNVLDSIADQYVALAATLLHVVPQFAGNKFLEVIRDTAATATTLANAGWLTGLTPQVRRDCLVDRDAQLMWSVAAIAFEMDLHAAVGIH</sequence>